<dbReference type="SUPFAM" id="SSF52402">
    <property type="entry name" value="Adenine nucleotide alpha hydrolases-like"/>
    <property type="match status" value="1"/>
</dbReference>
<dbReference type="PANTHER" id="PTHR43196:SF2">
    <property type="entry name" value="PHOSPHOADENOSINE PHOSPHOSULFATE REDUCTASE"/>
    <property type="match status" value="1"/>
</dbReference>
<evidence type="ECO:0000313" key="3">
    <source>
        <dbReference type="Proteomes" id="UP001596380"/>
    </source>
</evidence>
<accession>A0ABW2CRC1</accession>
<evidence type="ECO:0000259" key="1">
    <source>
        <dbReference type="Pfam" id="PF01507"/>
    </source>
</evidence>
<dbReference type="InterPro" id="IPR050128">
    <property type="entry name" value="Sulfate_adenylyltrnsfr_sub2"/>
</dbReference>
<organism evidence="2 3">
    <name type="scientific">Actinomadura yumaensis</name>
    <dbReference type="NCBI Taxonomy" id="111807"/>
    <lineage>
        <taxon>Bacteria</taxon>
        <taxon>Bacillati</taxon>
        <taxon>Actinomycetota</taxon>
        <taxon>Actinomycetes</taxon>
        <taxon>Streptosporangiales</taxon>
        <taxon>Thermomonosporaceae</taxon>
        <taxon>Actinomadura</taxon>
    </lineage>
</organism>
<dbReference type="InterPro" id="IPR014729">
    <property type="entry name" value="Rossmann-like_a/b/a_fold"/>
</dbReference>
<dbReference type="Proteomes" id="UP001596380">
    <property type="component" value="Unassembled WGS sequence"/>
</dbReference>
<gene>
    <name evidence="2" type="ORF">ACFQKB_27460</name>
</gene>
<evidence type="ECO:0000313" key="2">
    <source>
        <dbReference type="EMBL" id="MFC6883526.1"/>
    </source>
</evidence>
<keyword evidence="3" id="KW-1185">Reference proteome</keyword>
<dbReference type="InterPro" id="IPR002500">
    <property type="entry name" value="PAPS_reduct_dom"/>
</dbReference>
<dbReference type="Pfam" id="PF01507">
    <property type="entry name" value="PAPS_reduct"/>
    <property type="match status" value="1"/>
</dbReference>
<name>A0ABW2CRC1_9ACTN</name>
<dbReference type="EMBL" id="JBHSXS010000019">
    <property type="protein sequence ID" value="MFC6883526.1"/>
    <property type="molecule type" value="Genomic_DNA"/>
</dbReference>
<dbReference type="RefSeq" id="WP_378050124.1">
    <property type="nucleotide sequence ID" value="NZ_JBHSXE010000002.1"/>
</dbReference>
<reference evidence="3" key="1">
    <citation type="journal article" date="2019" name="Int. J. Syst. Evol. Microbiol.">
        <title>The Global Catalogue of Microorganisms (GCM) 10K type strain sequencing project: providing services to taxonomists for standard genome sequencing and annotation.</title>
        <authorList>
            <consortium name="The Broad Institute Genomics Platform"/>
            <consortium name="The Broad Institute Genome Sequencing Center for Infectious Disease"/>
            <person name="Wu L."/>
            <person name="Ma J."/>
        </authorList>
    </citation>
    <scope>NUCLEOTIDE SEQUENCE [LARGE SCALE GENOMIC DNA]</scope>
    <source>
        <strain evidence="3">JCM 3369</strain>
    </source>
</reference>
<feature type="domain" description="Phosphoadenosine phosphosulphate reductase" evidence="1">
    <location>
        <begin position="25"/>
        <end position="222"/>
    </location>
</feature>
<dbReference type="Gene3D" id="3.40.50.620">
    <property type="entry name" value="HUPs"/>
    <property type="match status" value="1"/>
</dbReference>
<dbReference type="PANTHER" id="PTHR43196">
    <property type="entry name" value="SULFATE ADENYLYLTRANSFERASE SUBUNIT 2"/>
    <property type="match status" value="1"/>
</dbReference>
<comment type="caution">
    <text evidence="2">The sequence shown here is derived from an EMBL/GenBank/DDBJ whole genome shotgun (WGS) entry which is preliminary data.</text>
</comment>
<protein>
    <submittedName>
        <fullName evidence="2">Phosphoadenosine phosphosulfate reductase family protein</fullName>
    </submittedName>
</protein>
<sequence>MSGQLLLSLDLPKTDQPDLTDFDRVVIGNSGGKDSQRMLGYVADLAAAAGVLDRVVVVHNDLGVTDTGRPVEWPGTRTLARLQSEAYGLRFEVVHREINGLYQQARQERHAFPSSSARWCTSDQKTSQAMKLVTRLVAEAGVTGRPARVLYCLGLRAEESPARARKAAVAVDGRSNSVRTITRWHPIHQMTEAEVWEGIHASGVPYHPAYGWGMSRLSCSLCVLSSWDDLVLAARLRPALVRDYLTLEREFAEQPNQKLAAIANFRSDFSMADVAAAARNAGPLGFACPRPDCTPVPIIDDVHDPFDPPPCPAHPGEFRTRLAAA</sequence>
<proteinExistence type="predicted"/>